<gene>
    <name evidence="2" type="ORF">DILT_LOCUS926</name>
</gene>
<dbReference type="Proteomes" id="UP000281553">
    <property type="component" value="Unassembled WGS sequence"/>
</dbReference>
<dbReference type="EMBL" id="UYRU01004998">
    <property type="protein sequence ID" value="VDK38204.1"/>
    <property type="molecule type" value="Genomic_DNA"/>
</dbReference>
<sequence>MQEANAKFAEVDNAKGTSDLFRQNRSLKSRLEFLSQKLAAIERSLASLSPAAADHTQREVSRVSRYLSEYKEKAAHILANKEKKKKKMRPLEQEFYFPDV</sequence>
<organism evidence="2 3">
    <name type="scientific">Dibothriocephalus latus</name>
    <name type="common">Fish tapeworm</name>
    <name type="synonym">Diphyllobothrium latum</name>
    <dbReference type="NCBI Taxonomy" id="60516"/>
    <lineage>
        <taxon>Eukaryota</taxon>
        <taxon>Metazoa</taxon>
        <taxon>Spiralia</taxon>
        <taxon>Lophotrochozoa</taxon>
        <taxon>Platyhelminthes</taxon>
        <taxon>Cestoda</taxon>
        <taxon>Eucestoda</taxon>
        <taxon>Diphyllobothriidea</taxon>
        <taxon>Diphyllobothriidae</taxon>
        <taxon>Dibothriocephalus</taxon>
    </lineage>
</organism>
<proteinExistence type="predicted"/>
<evidence type="ECO:0000256" key="1">
    <source>
        <dbReference type="SAM" id="Coils"/>
    </source>
</evidence>
<feature type="coiled-coil region" evidence="1">
    <location>
        <begin position="24"/>
        <end position="87"/>
    </location>
</feature>
<protein>
    <submittedName>
        <fullName evidence="2">Uncharacterized protein</fullName>
    </submittedName>
</protein>
<evidence type="ECO:0000313" key="2">
    <source>
        <dbReference type="EMBL" id="VDK38204.1"/>
    </source>
</evidence>
<keyword evidence="3" id="KW-1185">Reference proteome</keyword>
<name>A0A3P6R034_DIBLA</name>
<reference evidence="2 3" key="1">
    <citation type="submission" date="2018-11" db="EMBL/GenBank/DDBJ databases">
        <authorList>
            <consortium name="Pathogen Informatics"/>
        </authorList>
    </citation>
    <scope>NUCLEOTIDE SEQUENCE [LARGE SCALE GENOMIC DNA]</scope>
</reference>
<keyword evidence="1" id="KW-0175">Coiled coil</keyword>
<accession>A0A3P6R034</accession>
<evidence type="ECO:0000313" key="3">
    <source>
        <dbReference type="Proteomes" id="UP000281553"/>
    </source>
</evidence>
<dbReference type="AlphaFoldDB" id="A0A3P6R034"/>